<name>A0A7R9IBC5_9NEOP</name>
<dbReference type="Gene3D" id="1.25.40.70">
    <property type="entry name" value="Phosphatidylinositol 3-kinase, accessory domain (PIK)"/>
    <property type="match status" value="1"/>
</dbReference>
<dbReference type="CDD" id="cd05167">
    <property type="entry name" value="PI4Kc_III_alpha"/>
    <property type="match status" value="1"/>
</dbReference>
<dbReference type="FunFam" id="1.10.1070.11:FF:000005">
    <property type="entry name" value="Phosphatidylinositol 4-kinase, catalytic, alpha"/>
    <property type="match status" value="1"/>
</dbReference>
<dbReference type="Gene3D" id="1.10.1070.11">
    <property type="entry name" value="Phosphatidylinositol 3-/4-kinase, catalytic domain"/>
    <property type="match status" value="1"/>
</dbReference>
<dbReference type="EC" id="2.7.1.67" evidence="2"/>
<dbReference type="GO" id="GO:0048015">
    <property type="term" value="P:phosphatidylinositol-mediated signaling"/>
    <property type="evidence" value="ECO:0007669"/>
    <property type="project" value="TreeGrafter"/>
</dbReference>
<dbReference type="SMART" id="SM00145">
    <property type="entry name" value="PI3Ka"/>
    <property type="match status" value="1"/>
</dbReference>
<dbReference type="InterPro" id="IPR011009">
    <property type="entry name" value="Kinase-like_dom_sf"/>
</dbReference>
<dbReference type="InterPro" id="IPR045495">
    <property type="entry name" value="PI4K_N"/>
</dbReference>
<dbReference type="InterPro" id="IPR016024">
    <property type="entry name" value="ARM-type_fold"/>
</dbReference>
<dbReference type="GO" id="GO:0005886">
    <property type="term" value="C:plasma membrane"/>
    <property type="evidence" value="ECO:0007669"/>
    <property type="project" value="TreeGrafter"/>
</dbReference>
<sequence>MTPWTSCSYVLPLERLQPGCLTLLFEDLVRSQRVNDVQQLLPFSGLLVPYPLREHLGDGFYGETHLHQLILGVARVYPCQESLHHDPGQSLPSQLVGPILDPQARQEPLEGTISYLQPALEAYLIPRLPDHLHKFSNLGLNCPRHLGIVLHISQDDELFTDSVGCMDMVIDSIKIKVQSPLVILVPLKGLNSYCTWSPFIGRQVNTLFALCPQETPQGVFRLDQRGQDAAIALGIYFLESRLQHRDKILPYLLRLLRGLAKAVWLDEVRSPTQERYSELMRPLIQVFQWLSGYTKCEPVREEIVSAQVDFLGVLANLCRGYRDQSTPRGSTAKSTLCKATVPILIGLARSMGRFCSSEPALLCRLFPRVEPPFLAPVTATDTQIYNKKRSFSNFRSIIPRSLSGNLPSIDVVSVGSSADSTDNSSSFPMRPDKSPALLSYQSVPYDSTTYFFNKYGSSFNQFPYMRFAESPEKRAYLQFSIVHLQSILALAKKLLTKDMLNFLDEQALDVYNSGAVKIFPYKTFSETMNLVMVTLLRELLQHQKDLPSPFTRDVQEFVKGLFLSGQTELQSRNHDASEREDRESNFAVVNKFKVNVMANSACVDLLVWAIGDETGVSDDVSSLLSALSSFIKMKQKGADSLCGRLTEKINSNHGHKLVLAHMPLLMVCLEGLGKLAQKFPNIASTSIYCLRDFLVTPSPILFKLHRQQTDKETHSLKITVQGKETRSTDSLHISTSQTAFEKLRDAAIENLCIALEAAYTIDPYCVRALVASVSNRLFTAEKSDSETSLISTNIVIMLGHVAVALKDTPKTTDTILQFFQQRFCRIPSNLDILIVDQLGCMIISKCEPQVYEEIMRMFTMITVEASNAAYSSTATDDRKNQYRHVSGAVVNALANIAANLQGEADLNDLLVRLLELFVQLGLEGKRASEKAQAALKASSSAGNLGVLIPVIAVLMRRLPPIRTPKPRLHKLFRDFWLYCVVMGFTAADSGLWPTEWYDGVRGIAVKSPYLVSQTSSRSEMRELQYTSAVRNDSVSLTELQELKTQILNLLEHPAEVTAFVSKLSFAQCTYLLSVYWLELLSLSELFVLDRVQNSSEPSLQPILEYLSDTALQKDKAGMWNCIFSVGDRVFAQFIEVMSNKPKDSNREKELENHAQFLLVNFNHVHKQIRRVADKYLSGLVDRFPHLLWNCRVLWCMLDILQVLSYSLELDPNEETPVLRIPSSPGYILMLMDTLEARESIVKDFAARCQEIIQEAMKWAPHATRSHLQDYLNQIPSSGLWHHSGLALAMESVLQYTGLNIQSSPLSSSMLNKRPRCVKSDSSRFVSSLSLRSRYAGEIGGLLVDVTGDDGRLKLIQHLIDSVWQACKQRSNAAHRGALWRATAMLISTPGIQRNLLHVVAWSQVELFTEVAITTAVECWQWLVTARPDLELRFLQEMFGAWQCSIDKKLGLFSEEEEEVSPLAAYEGCKLEPQPPFVTPHNIWIQFLSELVETAKYCSQEKVEMLAMLLHRSLPMTVGTRDNHQNRHITAVGTRFRLLACGLSLLQGEILPRSLSKNVLRERIYCNCLDYFCCAPRCPTLRGAELREDILVLVRFWQTMHSDKKYLKASIVGDFDLYGQSSSFSSIHTDLRASGDFARPATGWINTVPLSSSSTTLSKRSTRSKRIANVDIFVKDYIKKRNLILELLAVEIEFLVIWHNPMGRIELQVPGEDNIAAWRVKTVTERVWRDHARLAWEISPALAVFLPARLRNSDSIMKEVSRQVRLNPSVVSHIPQALPFLVTTDTLLNDASELVYMLTWAAVSPIQALAYFSRQFPPHPITAQYAVRVLSSYPADAVLFYIPQLVQAVRHDTMGYVIEFIKYIARKSQVVGHQLIWNMKTNMYTDEEMHNKDTVLYDTLEAITKSIVLSLSGPAKQFYEREFDFFGKITNISGEIRPYPKGAERKRACLEALSKIQVQHGCYLPSNPEAMVIDIDYKSGTPMQSAAKAPYLARFRVRRCGINELENMAMAVSNHNSPHNSAVSGLGVELWQAAIFKVGDDVRQDMLALQVIGIFKNVFQQVGLDLYLFPYRVVATAPGCGVIECVPNAKSRDQLGRQTDIDMYQYFIKKYGDETTKEFQSARRNFVKSMAAYSVIGFLLQIKDRHNGNIMLDVDGHIIHIDFGFMFESSPGGNLGFEPDIKLTDEMVMVMGGKMEAAPFRWFMELCVQAYLAVRPYSEAIISLVSLMLDTGLPCFRGQTIKLLRARFNPAVSDKEAASFMISVIRSSFLNFRTRTYDMIQYYQNQIPY</sequence>
<dbReference type="InterPro" id="IPR036940">
    <property type="entry name" value="PI3/4_kinase_cat_sf"/>
</dbReference>
<organism evidence="7">
    <name type="scientific">Timema tahoe</name>
    <dbReference type="NCBI Taxonomy" id="61484"/>
    <lineage>
        <taxon>Eukaryota</taxon>
        <taxon>Metazoa</taxon>
        <taxon>Ecdysozoa</taxon>
        <taxon>Arthropoda</taxon>
        <taxon>Hexapoda</taxon>
        <taxon>Insecta</taxon>
        <taxon>Pterygota</taxon>
        <taxon>Neoptera</taxon>
        <taxon>Polyneoptera</taxon>
        <taxon>Phasmatodea</taxon>
        <taxon>Timematodea</taxon>
        <taxon>Timematoidea</taxon>
        <taxon>Timematidae</taxon>
        <taxon>Timema</taxon>
    </lineage>
</organism>
<dbReference type="SUPFAM" id="SSF48371">
    <property type="entry name" value="ARM repeat"/>
    <property type="match status" value="1"/>
</dbReference>
<proteinExistence type="inferred from homology"/>
<dbReference type="GO" id="GO:0005737">
    <property type="term" value="C:cytoplasm"/>
    <property type="evidence" value="ECO:0007669"/>
    <property type="project" value="TreeGrafter"/>
</dbReference>
<accession>A0A7R9IBC5</accession>
<dbReference type="FunFam" id="1.25.40.70:FF:000011">
    <property type="entry name" value="Phosphatidylinositol 4-kinase alpha"/>
    <property type="match status" value="1"/>
</dbReference>
<dbReference type="PROSITE" id="PS00916">
    <property type="entry name" value="PI3_4_KINASE_2"/>
    <property type="match status" value="1"/>
</dbReference>
<reference evidence="7" key="1">
    <citation type="submission" date="2020-11" db="EMBL/GenBank/DDBJ databases">
        <authorList>
            <person name="Tran Van P."/>
        </authorList>
    </citation>
    <scope>NUCLEOTIDE SEQUENCE</scope>
</reference>
<evidence type="ECO:0000256" key="1">
    <source>
        <dbReference type="ARBA" id="ARBA00006209"/>
    </source>
</evidence>
<evidence type="ECO:0000256" key="3">
    <source>
        <dbReference type="ARBA" id="ARBA00022679"/>
    </source>
</evidence>
<feature type="domain" description="PI3K/PI4K catalytic" evidence="5">
    <location>
        <begin position="1995"/>
        <end position="2272"/>
    </location>
</feature>
<dbReference type="PROSITE" id="PS51545">
    <property type="entry name" value="PIK_HELICAL"/>
    <property type="match status" value="1"/>
</dbReference>
<dbReference type="EMBL" id="OE000611">
    <property type="protein sequence ID" value="CAD7454471.1"/>
    <property type="molecule type" value="Genomic_DNA"/>
</dbReference>
<dbReference type="GO" id="GO:0046854">
    <property type="term" value="P:phosphatidylinositol phosphate biosynthetic process"/>
    <property type="evidence" value="ECO:0007669"/>
    <property type="project" value="InterPro"/>
</dbReference>
<comment type="similarity">
    <text evidence="1">Belongs to the PI3/PI4-kinase family. Type III PI4K subfamily.</text>
</comment>
<keyword evidence="4" id="KW-0418">Kinase</keyword>
<dbReference type="GO" id="GO:0004430">
    <property type="term" value="F:1-phosphatidylinositol 4-kinase activity"/>
    <property type="evidence" value="ECO:0007669"/>
    <property type="project" value="UniProtKB-EC"/>
</dbReference>
<dbReference type="InterPro" id="IPR042236">
    <property type="entry name" value="PI3K_accessory_sf"/>
</dbReference>
<dbReference type="PANTHER" id="PTHR10048">
    <property type="entry name" value="PHOSPHATIDYLINOSITOL KINASE"/>
    <property type="match status" value="1"/>
</dbReference>
<feature type="domain" description="PIK helical" evidence="6">
    <location>
        <begin position="1727"/>
        <end position="1902"/>
    </location>
</feature>
<evidence type="ECO:0000259" key="5">
    <source>
        <dbReference type="PROSITE" id="PS50290"/>
    </source>
</evidence>
<dbReference type="InterPro" id="IPR015433">
    <property type="entry name" value="PI3/4_kinase"/>
</dbReference>
<dbReference type="PROSITE" id="PS50290">
    <property type="entry name" value="PI3_4_KINASE_3"/>
    <property type="match status" value="1"/>
</dbReference>
<evidence type="ECO:0000256" key="4">
    <source>
        <dbReference type="ARBA" id="ARBA00022777"/>
    </source>
</evidence>
<dbReference type="Pfam" id="PF19274">
    <property type="entry name" value="PI4K_N"/>
    <property type="match status" value="3"/>
</dbReference>
<dbReference type="SUPFAM" id="SSF56112">
    <property type="entry name" value="Protein kinase-like (PK-like)"/>
    <property type="match status" value="1"/>
</dbReference>
<protein>
    <recommendedName>
        <fullName evidence="2">1-phosphatidylinositol 4-kinase</fullName>
        <ecNumber evidence="2">2.7.1.67</ecNumber>
    </recommendedName>
</protein>
<dbReference type="SMART" id="SM00146">
    <property type="entry name" value="PI3Kc"/>
    <property type="match status" value="1"/>
</dbReference>
<gene>
    <name evidence="7" type="ORF">TTEB3V08_LOCUS2574</name>
</gene>
<dbReference type="InterPro" id="IPR018936">
    <property type="entry name" value="PI3/4_kinase_CS"/>
</dbReference>
<dbReference type="PANTHER" id="PTHR10048:SF15">
    <property type="entry name" value="PHOSPHATIDYLINOSITOL 4-KINASE ALPHA"/>
    <property type="match status" value="1"/>
</dbReference>
<evidence type="ECO:0000256" key="2">
    <source>
        <dbReference type="ARBA" id="ARBA00012169"/>
    </source>
</evidence>
<keyword evidence="3" id="KW-0808">Transferase</keyword>
<dbReference type="PROSITE" id="PS00915">
    <property type="entry name" value="PI3_4_KINASE_1"/>
    <property type="match status" value="1"/>
</dbReference>
<dbReference type="Pfam" id="PF00613">
    <property type="entry name" value="PI3Ka"/>
    <property type="match status" value="1"/>
</dbReference>
<dbReference type="InterPro" id="IPR001263">
    <property type="entry name" value="PI3K_accessory_dom"/>
</dbReference>
<dbReference type="Gene3D" id="3.30.1010.10">
    <property type="entry name" value="Phosphatidylinositol 3-kinase Catalytic Subunit, Chain A, domain 4"/>
    <property type="match status" value="1"/>
</dbReference>
<dbReference type="Pfam" id="PF00454">
    <property type="entry name" value="PI3_PI4_kinase"/>
    <property type="match status" value="1"/>
</dbReference>
<dbReference type="InterPro" id="IPR000403">
    <property type="entry name" value="PI3/4_kinase_cat_dom"/>
</dbReference>
<evidence type="ECO:0000259" key="6">
    <source>
        <dbReference type="PROSITE" id="PS51545"/>
    </source>
</evidence>
<evidence type="ECO:0000313" key="7">
    <source>
        <dbReference type="EMBL" id="CAD7454471.1"/>
    </source>
</evidence>
<dbReference type="FunFam" id="3.30.1010.10:FF:000009">
    <property type="entry name" value="Phosphatidylinositol 4-kinase, catalytic, alpha"/>
    <property type="match status" value="1"/>
</dbReference>